<accession>A0A067N334</accession>
<evidence type="ECO:0000313" key="2">
    <source>
        <dbReference type="Proteomes" id="UP000027195"/>
    </source>
</evidence>
<dbReference type="InParanoid" id="A0A067N334"/>
<protein>
    <submittedName>
        <fullName evidence="1">Uncharacterized protein</fullName>
    </submittedName>
</protein>
<dbReference type="HOGENOM" id="CLU_1586220_0_0_1"/>
<sequence>MSISSSLRSADIHLEGYMRGIPPTSRLPGHGTAHKRSTCTRDAEGWSIISHRRFSLKNQEDRPRIVLSKCHAHASHHACTDRCFFSTFNKHYKGDAVTVFILKQLVGQLVYPLVHTYGCSRAYQIQRCEMTSAGSLTSYTALISHGFTYQTVIWLFPIRLFRREGSLS</sequence>
<evidence type="ECO:0000313" key="1">
    <source>
        <dbReference type="EMBL" id="KDQ18557.1"/>
    </source>
</evidence>
<dbReference type="Proteomes" id="UP000027195">
    <property type="component" value="Unassembled WGS sequence"/>
</dbReference>
<proteinExistence type="predicted"/>
<dbReference type="AlphaFoldDB" id="A0A067N334"/>
<organism evidence="1 2">
    <name type="scientific">Botryobasidium botryosum (strain FD-172 SS1)</name>
    <dbReference type="NCBI Taxonomy" id="930990"/>
    <lineage>
        <taxon>Eukaryota</taxon>
        <taxon>Fungi</taxon>
        <taxon>Dikarya</taxon>
        <taxon>Basidiomycota</taxon>
        <taxon>Agaricomycotina</taxon>
        <taxon>Agaricomycetes</taxon>
        <taxon>Cantharellales</taxon>
        <taxon>Botryobasidiaceae</taxon>
        <taxon>Botryobasidium</taxon>
    </lineage>
</organism>
<name>A0A067N334_BOTB1</name>
<gene>
    <name evidence="1" type="ORF">BOTBODRAFT_28948</name>
</gene>
<dbReference type="EMBL" id="KL198021">
    <property type="protein sequence ID" value="KDQ18557.1"/>
    <property type="molecule type" value="Genomic_DNA"/>
</dbReference>
<reference evidence="2" key="1">
    <citation type="journal article" date="2014" name="Proc. Natl. Acad. Sci. U.S.A.">
        <title>Extensive sampling of basidiomycete genomes demonstrates inadequacy of the white-rot/brown-rot paradigm for wood decay fungi.</title>
        <authorList>
            <person name="Riley R."/>
            <person name="Salamov A.A."/>
            <person name="Brown D.W."/>
            <person name="Nagy L.G."/>
            <person name="Floudas D."/>
            <person name="Held B.W."/>
            <person name="Levasseur A."/>
            <person name="Lombard V."/>
            <person name="Morin E."/>
            <person name="Otillar R."/>
            <person name="Lindquist E.A."/>
            <person name="Sun H."/>
            <person name="LaButti K.M."/>
            <person name="Schmutz J."/>
            <person name="Jabbour D."/>
            <person name="Luo H."/>
            <person name="Baker S.E."/>
            <person name="Pisabarro A.G."/>
            <person name="Walton J.D."/>
            <person name="Blanchette R.A."/>
            <person name="Henrissat B."/>
            <person name="Martin F."/>
            <person name="Cullen D."/>
            <person name="Hibbett D.S."/>
            <person name="Grigoriev I.V."/>
        </authorList>
    </citation>
    <scope>NUCLEOTIDE SEQUENCE [LARGE SCALE GENOMIC DNA]</scope>
    <source>
        <strain evidence="2">FD-172 SS1</strain>
    </source>
</reference>
<keyword evidence="2" id="KW-1185">Reference proteome</keyword>